<dbReference type="InterPro" id="IPR027417">
    <property type="entry name" value="P-loop_NTPase"/>
</dbReference>
<feature type="domain" description="Disease resistance R13L4/SHOC-2-like LRR" evidence="7">
    <location>
        <begin position="585"/>
        <end position="844"/>
    </location>
</feature>
<dbReference type="InterPro" id="IPR036388">
    <property type="entry name" value="WH-like_DNA-bd_sf"/>
</dbReference>
<dbReference type="InterPro" id="IPR038005">
    <property type="entry name" value="RX-like_CC"/>
</dbReference>
<evidence type="ECO:0000259" key="5">
    <source>
        <dbReference type="Pfam" id="PF18052"/>
    </source>
</evidence>
<dbReference type="GO" id="GO:0098542">
    <property type="term" value="P:defense response to other organism"/>
    <property type="evidence" value="ECO:0007669"/>
    <property type="project" value="TreeGrafter"/>
</dbReference>
<dbReference type="Pfam" id="PF23559">
    <property type="entry name" value="WHD_DRP"/>
    <property type="match status" value="1"/>
</dbReference>
<keyword evidence="3" id="KW-0611">Plant defense</keyword>
<dbReference type="Pfam" id="PF23598">
    <property type="entry name" value="LRR_14"/>
    <property type="match status" value="1"/>
</dbReference>
<dbReference type="GO" id="GO:0043531">
    <property type="term" value="F:ADP binding"/>
    <property type="evidence" value="ECO:0007669"/>
    <property type="project" value="InterPro"/>
</dbReference>
<dbReference type="Pfam" id="PF00931">
    <property type="entry name" value="NB-ARC"/>
    <property type="match status" value="1"/>
</dbReference>
<dbReference type="InterPro" id="IPR032675">
    <property type="entry name" value="LRR_dom_sf"/>
</dbReference>
<reference evidence="8 9" key="1">
    <citation type="journal article" date="2016" name="G3 (Bethesda)">
        <title>First Draft Assembly and Annotation of the Genome of a California Endemic Oak Quercus lobata Nee (Fagaceae).</title>
        <authorList>
            <person name="Sork V.L."/>
            <person name="Fitz-Gibbon S.T."/>
            <person name="Puiu D."/>
            <person name="Crepeau M."/>
            <person name="Gugger P.F."/>
            <person name="Sherman R."/>
            <person name="Stevens K."/>
            <person name="Langley C.H."/>
            <person name="Pellegrini M."/>
            <person name="Salzberg S.L."/>
        </authorList>
    </citation>
    <scope>NUCLEOTIDE SEQUENCE [LARGE SCALE GENOMIC DNA]</scope>
    <source>
        <strain evidence="8 9">cv. SW786</strain>
    </source>
</reference>
<dbReference type="InterPro" id="IPR002182">
    <property type="entry name" value="NB-ARC"/>
</dbReference>
<dbReference type="Gene3D" id="3.80.10.10">
    <property type="entry name" value="Ribonuclease Inhibitor"/>
    <property type="match status" value="1"/>
</dbReference>
<keyword evidence="1" id="KW-0677">Repeat</keyword>
<dbReference type="Gene3D" id="1.20.5.4130">
    <property type="match status" value="1"/>
</dbReference>
<dbReference type="SUPFAM" id="SSF52540">
    <property type="entry name" value="P-loop containing nucleoside triphosphate hydrolases"/>
    <property type="match status" value="1"/>
</dbReference>
<dbReference type="InterPro" id="IPR042197">
    <property type="entry name" value="Apaf_helical"/>
</dbReference>
<dbReference type="Gramene" id="QL05p061062:mrna">
    <property type="protein sequence ID" value="QL05p061062:mrna"/>
    <property type="gene ID" value="QL05p061062"/>
</dbReference>
<evidence type="ECO:0000256" key="3">
    <source>
        <dbReference type="ARBA" id="ARBA00022821"/>
    </source>
</evidence>
<dbReference type="EMBL" id="LRBV02000005">
    <property type="status" value="NOT_ANNOTATED_CDS"/>
    <property type="molecule type" value="Genomic_DNA"/>
</dbReference>
<keyword evidence="9" id="KW-1185">Reference proteome</keyword>
<dbReference type="InterPro" id="IPR041118">
    <property type="entry name" value="Rx_N"/>
</dbReference>
<dbReference type="EnsemblPlants" id="QL05p061062:mrna">
    <property type="protein sequence ID" value="QL05p061062:mrna"/>
    <property type="gene ID" value="QL05p061062"/>
</dbReference>
<dbReference type="InterPro" id="IPR058922">
    <property type="entry name" value="WHD_DRP"/>
</dbReference>
<dbReference type="InterPro" id="IPR055414">
    <property type="entry name" value="LRR_R13L4/SHOC2-like"/>
</dbReference>
<accession>A0A7N2LRT7</accession>
<evidence type="ECO:0000256" key="2">
    <source>
        <dbReference type="ARBA" id="ARBA00022741"/>
    </source>
</evidence>
<protein>
    <submittedName>
        <fullName evidence="8">Uncharacterized protein</fullName>
    </submittedName>
</protein>
<dbReference type="FunFam" id="1.10.10.10:FF:000322">
    <property type="entry name" value="Probable disease resistance protein At1g63360"/>
    <property type="match status" value="1"/>
</dbReference>
<dbReference type="Gene3D" id="1.10.8.430">
    <property type="entry name" value="Helical domain of apoptotic protease-activating factors"/>
    <property type="match status" value="1"/>
</dbReference>
<feature type="domain" description="NB-ARC" evidence="4">
    <location>
        <begin position="167"/>
        <end position="342"/>
    </location>
</feature>
<dbReference type="PANTHER" id="PTHR23155">
    <property type="entry name" value="DISEASE RESISTANCE PROTEIN RP"/>
    <property type="match status" value="1"/>
</dbReference>
<feature type="domain" description="Disease resistance protein winged helix" evidence="6">
    <location>
        <begin position="432"/>
        <end position="506"/>
    </location>
</feature>
<evidence type="ECO:0000259" key="6">
    <source>
        <dbReference type="Pfam" id="PF23559"/>
    </source>
</evidence>
<dbReference type="Gene3D" id="1.10.10.10">
    <property type="entry name" value="Winged helix-like DNA-binding domain superfamily/Winged helix DNA-binding domain"/>
    <property type="match status" value="1"/>
</dbReference>
<dbReference type="CDD" id="cd14798">
    <property type="entry name" value="RX-CC_like"/>
    <property type="match status" value="1"/>
</dbReference>
<dbReference type="Pfam" id="PF18052">
    <property type="entry name" value="Rx_N"/>
    <property type="match status" value="1"/>
</dbReference>
<proteinExistence type="predicted"/>
<evidence type="ECO:0000313" key="8">
    <source>
        <dbReference type="EnsemblPlants" id="QL05p061062:mrna"/>
    </source>
</evidence>
<organism evidence="8 9">
    <name type="scientific">Quercus lobata</name>
    <name type="common">Valley oak</name>
    <dbReference type="NCBI Taxonomy" id="97700"/>
    <lineage>
        <taxon>Eukaryota</taxon>
        <taxon>Viridiplantae</taxon>
        <taxon>Streptophyta</taxon>
        <taxon>Embryophyta</taxon>
        <taxon>Tracheophyta</taxon>
        <taxon>Spermatophyta</taxon>
        <taxon>Magnoliopsida</taxon>
        <taxon>eudicotyledons</taxon>
        <taxon>Gunneridae</taxon>
        <taxon>Pentapetalae</taxon>
        <taxon>rosids</taxon>
        <taxon>fabids</taxon>
        <taxon>Fagales</taxon>
        <taxon>Fagaceae</taxon>
        <taxon>Quercus</taxon>
    </lineage>
</organism>
<keyword evidence="2" id="KW-0547">Nucleotide-binding</keyword>
<dbReference type="SUPFAM" id="SSF52058">
    <property type="entry name" value="L domain-like"/>
    <property type="match status" value="1"/>
</dbReference>
<dbReference type="Gene3D" id="3.40.50.300">
    <property type="entry name" value="P-loop containing nucleotide triphosphate hydrolases"/>
    <property type="match status" value="1"/>
</dbReference>
<dbReference type="FunFam" id="3.40.50.300:FF:001091">
    <property type="entry name" value="Probable disease resistance protein At1g61300"/>
    <property type="match status" value="1"/>
</dbReference>
<reference evidence="8" key="2">
    <citation type="submission" date="2021-01" db="UniProtKB">
        <authorList>
            <consortium name="EnsemblPlants"/>
        </authorList>
    </citation>
    <scope>IDENTIFICATION</scope>
</reference>
<dbReference type="FunFam" id="1.10.8.430:FF:000003">
    <property type="entry name" value="Probable disease resistance protein At5g66910"/>
    <property type="match status" value="1"/>
</dbReference>
<dbReference type="OMA" id="ICLAPEN"/>
<evidence type="ECO:0000313" key="9">
    <source>
        <dbReference type="Proteomes" id="UP000594261"/>
    </source>
</evidence>
<dbReference type="PRINTS" id="PR00364">
    <property type="entry name" value="DISEASERSIST"/>
</dbReference>
<evidence type="ECO:0000259" key="7">
    <source>
        <dbReference type="Pfam" id="PF23598"/>
    </source>
</evidence>
<dbReference type="PANTHER" id="PTHR23155:SF1185">
    <property type="entry name" value="DISEASE RESISTANCE RPP8-LIKE PROTEIN 3-RELATED"/>
    <property type="match status" value="1"/>
</dbReference>
<name>A0A7N2LRT7_QUELO</name>
<evidence type="ECO:0000259" key="4">
    <source>
        <dbReference type="Pfam" id="PF00931"/>
    </source>
</evidence>
<evidence type="ECO:0000256" key="1">
    <source>
        <dbReference type="ARBA" id="ARBA00022737"/>
    </source>
</evidence>
<dbReference type="AlphaFoldDB" id="A0A7N2LRT7"/>
<dbReference type="InParanoid" id="A0A7N2LRT7"/>
<dbReference type="FunCoup" id="A0A7N2LRT7">
    <property type="interactions" value="19"/>
</dbReference>
<dbReference type="Proteomes" id="UP000594261">
    <property type="component" value="Chromosome 5"/>
</dbReference>
<feature type="domain" description="Disease resistance N-terminal" evidence="5">
    <location>
        <begin position="5"/>
        <end position="93"/>
    </location>
</feature>
<sequence>MAESVVSFVVERLGNLLIEEAAFLQGVKQQVDQIQIELKRMQCFLKDADKKQNDDESVQNWVSEIREAAYDVQDVIETFALEIASKNRDNNPVKRYVPSFNNSRKLHKVGSKIESIKTKISDLTRSLQTYGVTPMKEEGSSLSLDRQRQLRWSYSHIVEEYIVGLDENIKEVVGQLVNEDKQCQVVSICGMGGLGKTTLAKKVYHHSDVRRHFDGFAWAYISQQCKTRDVWEGILIKLTSPTKDERDQISKMRDEEVAKKLNQVQKEKRCLVILDDIWSTEAWDLLSPGFPSGQVISSKILLTTRNREVALHVDPSGFLHEPGCLNEEQSWELFQKKAFQRQDPEFRISKDMENIGREMVARCAGLPLAIIVLGGLLATKETLDEWDIVHRNIKSHLGRGRGQQSKVYEVLALSYFELPYQLKPCFLYLSHFPEDFDIPTKKLVRLWVAEGFVPLKYEQEGDEKLEDYAERYLVELINRCMVQVGVIGSNGRIKSCRLHDLMRDLCLSNAKQENFLHVLSPWSRNETVDSSTGSIRRLAIYSDVPTNNYFKKNPQIRSLIYFNDISEQIGRNPVIGWTVTRANRKLDSFEVLKLEENSYTRIAFLHSQFVIWKMKKLRHLYLPKWCNYLTDDKLQLAKLSNLQTLVNFPTNKCDVRELLSLTNLKKLVLNDPRDFQEFGEIFNSPNKKLSSLRSLSMKTEMLSFPDKVVDIEQVVQGCPRLHKLHIEGRINKLPNHQEFPPYLAKLTLWGSRLVEDPMPILEKLPYLRVLRGWEAFIGKQMVCSEKGFPQLKSLLLRGLPNLQEWIVDAGAMPSLFRLEITDCNKLEMVPDGLKFVSALQELEIRWMPRAFKHRLEEGGEDFYKVQHVPSITFLN</sequence>
<dbReference type="InterPro" id="IPR044974">
    <property type="entry name" value="Disease_R_plants"/>
</dbReference>